<protein>
    <recommendedName>
        <fullName evidence="8">Acetyl-coenzyme A transporter 1</fullName>
    </recommendedName>
</protein>
<dbReference type="Pfam" id="PF13000">
    <property type="entry name" value="Acatn"/>
    <property type="match status" value="3"/>
</dbReference>
<accession>A0AAW1V8G6</accession>
<organism evidence="6 7">
    <name type="scientific">Henosepilachna vigintioctopunctata</name>
    <dbReference type="NCBI Taxonomy" id="420089"/>
    <lineage>
        <taxon>Eukaryota</taxon>
        <taxon>Metazoa</taxon>
        <taxon>Ecdysozoa</taxon>
        <taxon>Arthropoda</taxon>
        <taxon>Hexapoda</taxon>
        <taxon>Insecta</taxon>
        <taxon>Pterygota</taxon>
        <taxon>Neoptera</taxon>
        <taxon>Endopterygota</taxon>
        <taxon>Coleoptera</taxon>
        <taxon>Polyphaga</taxon>
        <taxon>Cucujiformia</taxon>
        <taxon>Coccinelloidea</taxon>
        <taxon>Coccinellidae</taxon>
        <taxon>Epilachninae</taxon>
        <taxon>Epilachnini</taxon>
        <taxon>Henosepilachna</taxon>
    </lineage>
</organism>
<dbReference type="GO" id="GO:0008521">
    <property type="term" value="F:acetyl-CoA transmembrane transporter activity"/>
    <property type="evidence" value="ECO:0007669"/>
    <property type="project" value="InterPro"/>
</dbReference>
<dbReference type="AlphaFoldDB" id="A0AAW1V8G6"/>
<dbReference type="InterPro" id="IPR024371">
    <property type="entry name" value="AcetylCoA_trans_1-like"/>
</dbReference>
<evidence type="ECO:0000256" key="4">
    <source>
        <dbReference type="ARBA" id="ARBA00023136"/>
    </source>
</evidence>
<evidence type="ECO:0000313" key="7">
    <source>
        <dbReference type="Proteomes" id="UP001431783"/>
    </source>
</evidence>
<feature type="transmembrane region" description="Helical" evidence="5">
    <location>
        <begin position="473"/>
        <end position="491"/>
    </location>
</feature>
<feature type="transmembrane region" description="Helical" evidence="5">
    <location>
        <begin position="103"/>
        <end position="122"/>
    </location>
</feature>
<feature type="transmembrane region" description="Helical" evidence="5">
    <location>
        <begin position="211"/>
        <end position="234"/>
    </location>
</feature>
<feature type="transmembrane region" description="Helical" evidence="5">
    <location>
        <begin position="343"/>
        <end position="360"/>
    </location>
</feature>
<evidence type="ECO:0008006" key="8">
    <source>
        <dbReference type="Google" id="ProtNLM"/>
    </source>
</evidence>
<evidence type="ECO:0000256" key="5">
    <source>
        <dbReference type="SAM" id="Phobius"/>
    </source>
</evidence>
<feature type="transmembrane region" description="Helical" evidence="5">
    <location>
        <begin position="264"/>
        <end position="283"/>
    </location>
</feature>
<keyword evidence="7" id="KW-1185">Reference proteome</keyword>
<dbReference type="GO" id="GO:0035348">
    <property type="term" value="P:acetyl-CoA transmembrane transport"/>
    <property type="evidence" value="ECO:0007669"/>
    <property type="project" value="InterPro"/>
</dbReference>
<name>A0AAW1V8G6_9CUCU</name>
<dbReference type="InterPro" id="IPR036259">
    <property type="entry name" value="MFS_trans_sf"/>
</dbReference>
<keyword evidence="3 5" id="KW-1133">Transmembrane helix</keyword>
<proteinExistence type="predicted"/>
<evidence type="ECO:0000313" key="6">
    <source>
        <dbReference type="EMBL" id="KAK9888209.1"/>
    </source>
</evidence>
<comment type="caution">
    <text evidence="6">The sequence shown here is derived from an EMBL/GenBank/DDBJ whole genome shotgun (WGS) entry which is preliminary data.</text>
</comment>
<feature type="transmembrane region" description="Helical" evidence="5">
    <location>
        <begin position="171"/>
        <end position="191"/>
    </location>
</feature>
<keyword evidence="2 5" id="KW-0812">Transmembrane</keyword>
<comment type="subcellular location">
    <subcellularLocation>
        <location evidence="1">Membrane</location>
        <topology evidence="1">Multi-pass membrane protein</topology>
    </subcellularLocation>
</comment>
<gene>
    <name evidence="6" type="ORF">WA026_000477</name>
</gene>
<feature type="transmembrane region" description="Helical" evidence="5">
    <location>
        <begin position="303"/>
        <end position="322"/>
    </location>
</feature>
<dbReference type="Gene3D" id="1.20.1250.20">
    <property type="entry name" value="MFS general substrate transporter like domains"/>
    <property type="match status" value="1"/>
</dbReference>
<feature type="transmembrane region" description="Helical" evidence="5">
    <location>
        <begin position="35"/>
        <end position="59"/>
    </location>
</feature>
<feature type="transmembrane region" description="Helical" evidence="5">
    <location>
        <begin position="372"/>
        <end position="397"/>
    </location>
</feature>
<dbReference type="Proteomes" id="UP001431783">
    <property type="component" value="Unassembled WGS sequence"/>
</dbReference>
<reference evidence="6 7" key="1">
    <citation type="submission" date="2023-03" db="EMBL/GenBank/DDBJ databases">
        <title>Genome insight into feeding habits of ladybird beetles.</title>
        <authorList>
            <person name="Li H.-S."/>
            <person name="Huang Y.-H."/>
            <person name="Pang H."/>
        </authorList>
    </citation>
    <scope>NUCLEOTIDE SEQUENCE [LARGE SCALE GENOMIC DNA]</scope>
    <source>
        <strain evidence="6">SYSU_2023b</strain>
        <tissue evidence="6">Whole body</tissue>
    </source>
</reference>
<feature type="transmembrane region" description="Helical" evidence="5">
    <location>
        <begin position="409"/>
        <end position="432"/>
    </location>
</feature>
<dbReference type="SUPFAM" id="SSF103473">
    <property type="entry name" value="MFS general substrate transporter"/>
    <property type="match status" value="1"/>
</dbReference>
<dbReference type="InterPro" id="IPR004752">
    <property type="entry name" value="AmpG_permease/AT-1"/>
</dbReference>
<feature type="transmembrane region" description="Helical" evidence="5">
    <location>
        <begin position="134"/>
        <end position="159"/>
    </location>
</feature>
<dbReference type="PANTHER" id="PTHR12778">
    <property type="entry name" value="SOLUTE CARRIER FAMILY 33 ACETYL-COA TRANSPORTER -RELATED"/>
    <property type="match status" value="1"/>
</dbReference>
<sequence>MERKINKNVSEMKNNKQFIATTKVHVSMNGDEKNIALLFFLYTLQGIPLGLSAALPMILQNRGVSYKQQAEFSFVTWPFSIKLLWAPLVDCIFSKKIGRRKTWLIPTQYLLGGFMIFLSHHVNQWLGEIPNIEILTILFFILNFLAATQDIAVDGWALTMLKKANVGHSSACNSVGQTAGFFLSYVLFMALESADFCNMYLRWEPQDEGMVTLSGFLYFWGWIFLITTTIVALFKKEEEPRDGEHEIVHNTDIKTAYSSLKEIFGLRSIQILSIILLTSKIGFSATDSVMSLKLVEAGIPKERLGLLAVPMIPVQVALPLLIAKYTTGPRPLDVFMKAMPYRLMFGFVAALLVWLTPSLVPDASQGLPVVYVILLLLCYVIHQVCVYCMFVSVMSFFAKVSDSAVGGTYMTLLNTLSNLGGNWPSILALYFVDPLTWKQCVGGTERIDNTCRNPTERDLCISKGGFCDTVIDGFYLEIVICAVIGFLWLSWGRRKIDYIQNLDDYAWKLSKRRR</sequence>
<evidence type="ECO:0000256" key="3">
    <source>
        <dbReference type="ARBA" id="ARBA00022989"/>
    </source>
</evidence>
<keyword evidence="4 5" id="KW-0472">Membrane</keyword>
<dbReference type="PANTHER" id="PTHR12778:SF9">
    <property type="entry name" value="ACETYL-COENZYME A TRANSPORTER 1"/>
    <property type="match status" value="1"/>
</dbReference>
<dbReference type="EMBL" id="JARQZJ010000121">
    <property type="protein sequence ID" value="KAK9888209.1"/>
    <property type="molecule type" value="Genomic_DNA"/>
</dbReference>
<evidence type="ECO:0000256" key="2">
    <source>
        <dbReference type="ARBA" id="ARBA00022692"/>
    </source>
</evidence>
<dbReference type="GO" id="GO:0016020">
    <property type="term" value="C:membrane"/>
    <property type="evidence" value="ECO:0007669"/>
    <property type="project" value="UniProtKB-SubCell"/>
</dbReference>
<evidence type="ECO:0000256" key="1">
    <source>
        <dbReference type="ARBA" id="ARBA00004141"/>
    </source>
</evidence>